<dbReference type="Pfam" id="PF01395">
    <property type="entry name" value="PBP_GOBP"/>
    <property type="match status" value="1"/>
</dbReference>
<proteinExistence type="predicted"/>
<keyword evidence="3" id="KW-1185">Reference proteome</keyword>
<keyword evidence="1" id="KW-0732">Signal</keyword>
<gene>
    <name evidence="2" type="ORF">PSYICH_LOCUS8616</name>
</gene>
<dbReference type="InterPro" id="IPR006170">
    <property type="entry name" value="PBP/GOBP"/>
</dbReference>
<dbReference type="GO" id="GO:0005549">
    <property type="term" value="F:odorant binding"/>
    <property type="evidence" value="ECO:0007669"/>
    <property type="project" value="InterPro"/>
</dbReference>
<dbReference type="EMBL" id="OV651815">
    <property type="protein sequence ID" value="CAH1107713.1"/>
    <property type="molecule type" value="Genomic_DNA"/>
</dbReference>
<feature type="chain" id="PRO_5040258233" evidence="1">
    <location>
        <begin position="21"/>
        <end position="116"/>
    </location>
</feature>
<dbReference type="InterPro" id="IPR036728">
    <property type="entry name" value="PBP_GOBP_sf"/>
</dbReference>
<dbReference type="AlphaFoldDB" id="A0A9P0CWY8"/>
<dbReference type="Gene3D" id="1.10.238.20">
    <property type="entry name" value="Pheromone/general odorant binding protein domain"/>
    <property type="match status" value="1"/>
</dbReference>
<dbReference type="OrthoDB" id="6751737at2759"/>
<evidence type="ECO:0000313" key="2">
    <source>
        <dbReference type="EMBL" id="CAH1107713.1"/>
    </source>
</evidence>
<sequence>MNWNIFIIVVVACFALEVYCDPIDIANVKDYCIKETAIAKETVKKMEDDTLERLDEDAYCYLRCIFVSMELIDSNGELDVKKVMKEFDYFDEECLKKIPKIMECTDMAALNDCEVD</sequence>
<dbReference type="Proteomes" id="UP001153636">
    <property type="component" value="Chromosome 3"/>
</dbReference>
<accession>A0A9P0CWY8</accession>
<organism evidence="2 3">
    <name type="scientific">Psylliodes chrysocephalus</name>
    <dbReference type="NCBI Taxonomy" id="3402493"/>
    <lineage>
        <taxon>Eukaryota</taxon>
        <taxon>Metazoa</taxon>
        <taxon>Ecdysozoa</taxon>
        <taxon>Arthropoda</taxon>
        <taxon>Hexapoda</taxon>
        <taxon>Insecta</taxon>
        <taxon>Pterygota</taxon>
        <taxon>Neoptera</taxon>
        <taxon>Endopterygota</taxon>
        <taxon>Coleoptera</taxon>
        <taxon>Polyphaga</taxon>
        <taxon>Cucujiformia</taxon>
        <taxon>Chrysomeloidea</taxon>
        <taxon>Chrysomelidae</taxon>
        <taxon>Galerucinae</taxon>
        <taxon>Alticini</taxon>
        <taxon>Psylliodes</taxon>
    </lineage>
</organism>
<dbReference type="SUPFAM" id="SSF47565">
    <property type="entry name" value="Insect pheromone/odorant-binding proteins"/>
    <property type="match status" value="1"/>
</dbReference>
<reference evidence="2" key="1">
    <citation type="submission" date="2022-01" db="EMBL/GenBank/DDBJ databases">
        <authorList>
            <person name="King R."/>
        </authorList>
    </citation>
    <scope>NUCLEOTIDE SEQUENCE</scope>
</reference>
<dbReference type="CDD" id="cd23992">
    <property type="entry name" value="PBP_GOBP"/>
    <property type="match status" value="1"/>
</dbReference>
<feature type="signal peptide" evidence="1">
    <location>
        <begin position="1"/>
        <end position="20"/>
    </location>
</feature>
<name>A0A9P0CWY8_9CUCU</name>
<evidence type="ECO:0000313" key="3">
    <source>
        <dbReference type="Proteomes" id="UP001153636"/>
    </source>
</evidence>
<evidence type="ECO:0000256" key="1">
    <source>
        <dbReference type="SAM" id="SignalP"/>
    </source>
</evidence>
<protein>
    <submittedName>
        <fullName evidence="2">Uncharacterized protein</fullName>
    </submittedName>
</protein>